<dbReference type="InterPro" id="IPR052020">
    <property type="entry name" value="Cyclic_di-GMP/3'3'-cGAMP_PDE"/>
</dbReference>
<dbReference type="PROSITE" id="PS51832">
    <property type="entry name" value="HD_GYP"/>
    <property type="match status" value="1"/>
</dbReference>
<dbReference type="SUPFAM" id="SSF109604">
    <property type="entry name" value="HD-domain/PDEase-like"/>
    <property type="match status" value="1"/>
</dbReference>
<dbReference type="InterPro" id="IPR043128">
    <property type="entry name" value="Rev_trsase/Diguanyl_cyclase"/>
</dbReference>
<dbReference type="SMART" id="SM00471">
    <property type="entry name" value="HDc"/>
    <property type="match status" value="1"/>
</dbReference>
<dbReference type="SMART" id="SM00267">
    <property type="entry name" value="GGDEF"/>
    <property type="match status" value="1"/>
</dbReference>
<dbReference type="PANTHER" id="PTHR45228:SF1">
    <property type="entry name" value="CYCLIC DI-GMP PHOSPHODIESTERASE TM_0186"/>
    <property type="match status" value="1"/>
</dbReference>
<dbReference type="InterPro" id="IPR003607">
    <property type="entry name" value="HD/PDEase_dom"/>
</dbReference>
<dbReference type="PANTHER" id="PTHR45228">
    <property type="entry name" value="CYCLIC DI-GMP PHOSPHODIESTERASE TM_0186-RELATED"/>
    <property type="match status" value="1"/>
</dbReference>
<sequence length="342" mass="38282">MKYLGLHDTLTGLYNRTFFEEEMLRLQEKRDMRVGMLVCDIDGLKLVNDTLGHEAGDRLLISAAGIIKECFRLGDMVARIGGDEFAVLLPDCDESVVDLASLRIKEEVEKYNAAGAVPPLSMSIGFAVSGKTKDNLGEVFKEADNNMYREKLHSGQSARSAIVQTLMKALEARDYLTEGHADRLQELVEELASAIGLPERGLADLRLLAKFHDIGKVGIPDRILFKEAPLTADEYSEMKRHSEIGHRIAQSNPDLSPIAGWILKHHEWWNGQGYPQGLKGDAIPLECRILAIADAYDAMTNDRPYHRALSREEAVAEIKRCAGSQFDPDLVRVFLQVIQYRF</sequence>
<dbReference type="Pfam" id="PF00990">
    <property type="entry name" value="GGDEF"/>
    <property type="match status" value="1"/>
</dbReference>
<dbReference type="InterPro" id="IPR000160">
    <property type="entry name" value="GGDEF_dom"/>
</dbReference>
<dbReference type="AlphaFoldDB" id="A0A4Y7RXY0"/>
<keyword evidence="4" id="KW-1185">Reference proteome</keyword>
<dbReference type="CDD" id="cd01949">
    <property type="entry name" value="GGDEF"/>
    <property type="match status" value="1"/>
</dbReference>
<evidence type="ECO:0000259" key="1">
    <source>
        <dbReference type="PROSITE" id="PS50887"/>
    </source>
</evidence>
<evidence type="ECO:0000313" key="4">
    <source>
        <dbReference type="Proteomes" id="UP000297597"/>
    </source>
</evidence>
<dbReference type="Gene3D" id="1.10.3210.10">
    <property type="entry name" value="Hypothetical protein af1432"/>
    <property type="match status" value="1"/>
</dbReference>
<feature type="domain" description="GGDEF" evidence="1">
    <location>
        <begin position="32"/>
        <end position="164"/>
    </location>
</feature>
<dbReference type="PROSITE" id="PS50887">
    <property type="entry name" value="GGDEF"/>
    <property type="match status" value="1"/>
</dbReference>
<reference evidence="3 4" key="1">
    <citation type="journal article" date="2018" name="Environ. Microbiol.">
        <title>Novel energy conservation strategies and behaviour of Pelotomaculum schinkii driving syntrophic propionate catabolism.</title>
        <authorList>
            <person name="Hidalgo-Ahumada C.A.P."/>
            <person name="Nobu M.K."/>
            <person name="Narihiro T."/>
            <person name="Tamaki H."/>
            <person name="Liu W.T."/>
            <person name="Kamagata Y."/>
            <person name="Stams A.J.M."/>
            <person name="Imachi H."/>
            <person name="Sousa D.Z."/>
        </authorList>
    </citation>
    <scope>NUCLEOTIDE SEQUENCE [LARGE SCALE GENOMIC DNA]</scope>
    <source>
        <strain evidence="3 4">MGP</strain>
    </source>
</reference>
<dbReference type="GO" id="GO:0071111">
    <property type="term" value="F:cyclic-guanylate-specific phosphodiesterase activity"/>
    <property type="evidence" value="ECO:0007669"/>
    <property type="project" value="UniProtKB-EC"/>
</dbReference>
<comment type="caution">
    <text evidence="3">The sequence shown here is derived from an EMBL/GenBank/DDBJ whole genome shotgun (WGS) entry which is preliminary data.</text>
</comment>
<dbReference type="NCBIfam" id="TIGR00254">
    <property type="entry name" value="GGDEF"/>
    <property type="match status" value="1"/>
</dbReference>
<dbReference type="Pfam" id="PF13487">
    <property type="entry name" value="HD_5"/>
    <property type="match status" value="1"/>
</dbReference>
<dbReference type="EMBL" id="QFFZ01000001">
    <property type="protein sequence ID" value="TEB13703.1"/>
    <property type="molecule type" value="Genomic_DNA"/>
</dbReference>
<dbReference type="SUPFAM" id="SSF55073">
    <property type="entry name" value="Nucleotide cyclase"/>
    <property type="match status" value="1"/>
</dbReference>
<name>A0A4Y7RXY0_9FIRM</name>
<dbReference type="Proteomes" id="UP000297597">
    <property type="component" value="Unassembled WGS sequence"/>
</dbReference>
<accession>A0A4Y7RXY0</accession>
<dbReference type="InterPro" id="IPR029787">
    <property type="entry name" value="Nucleotide_cyclase"/>
</dbReference>
<feature type="domain" description="HD-GYP" evidence="2">
    <location>
        <begin position="155"/>
        <end position="342"/>
    </location>
</feature>
<dbReference type="InterPro" id="IPR037522">
    <property type="entry name" value="HD_GYP_dom"/>
</dbReference>
<dbReference type="RefSeq" id="WP_243119664.1">
    <property type="nucleotide sequence ID" value="NZ_QFFZ01000001.1"/>
</dbReference>
<proteinExistence type="predicted"/>
<dbReference type="EC" id="3.1.4.52" evidence="3"/>
<keyword evidence="3" id="KW-0378">Hydrolase</keyword>
<protein>
    <submittedName>
        <fullName evidence="3">Cyclic di-GMP phosphodiesterase response regulator RpfG</fullName>
        <ecNumber evidence="3">3.1.4.52</ecNumber>
    </submittedName>
</protein>
<gene>
    <name evidence="3" type="primary">rpfG_1</name>
    <name evidence="3" type="ORF">Pmgp_00106</name>
</gene>
<dbReference type="CDD" id="cd00077">
    <property type="entry name" value="HDc"/>
    <property type="match status" value="1"/>
</dbReference>
<organism evidence="3 4">
    <name type="scientific">Pelotomaculum propionicicum</name>
    <dbReference type="NCBI Taxonomy" id="258475"/>
    <lineage>
        <taxon>Bacteria</taxon>
        <taxon>Bacillati</taxon>
        <taxon>Bacillota</taxon>
        <taxon>Clostridia</taxon>
        <taxon>Eubacteriales</taxon>
        <taxon>Desulfotomaculaceae</taxon>
        <taxon>Pelotomaculum</taxon>
    </lineage>
</organism>
<evidence type="ECO:0000259" key="2">
    <source>
        <dbReference type="PROSITE" id="PS51832"/>
    </source>
</evidence>
<dbReference type="Gene3D" id="3.30.70.270">
    <property type="match status" value="1"/>
</dbReference>
<evidence type="ECO:0000313" key="3">
    <source>
        <dbReference type="EMBL" id="TEB13703.1"/>
    </source>
</evidence>